<proteinExistence type="predicted"/>
<keyword evidence="1" id="KW-0732">Signal</keyword>
<dbReference type="InterPro" id="IPR054817">
    <property type="entry name" value="Glycosyl_F510_1955-like"/>
</dbReference>
<dbReference type="STRING" id="1503961.SAMN05421736_106161"/>
<evidence type="ECO:0000256" key="1">
    <source>
        <dbReference type="SAM" id="SignalP"/>
    </source>
</evidence>
<feature type="chain" id="PRO_5038901491" description="Sortilin (Neurotensin receptor 3)" evidence="1">
    <location>
        <begin position="25"/>
        <end position="348"/>
    </location>
</feature>
<dbReference type="Proteomes" id="UP000198935">
    <property type="component" value="Unassembled WGS sequence"/>
</dbReference>
<dbReference type="SUPFAM" id="SSF110296">
    <property type="entry name" value="Oligoxyloglucan reducing end-specific cellobiohydrolase"/>
    <property type="match status" value="1"/>
</dbReference>
<dbReference type="PROSITE" id="PS51257">
    <property type="entry name" value="PROKAR_LIPOPROTEIN"/>
    <property type="match status" value="1"/>
</dbReference>
<name>A0A1H3QG70_9BACI</name>
<keyword evidence="3" id="KW-1185">Reference proteome</keyword>
<evidence type="ECO:0000313" key="3">
    <source>
        <dbReference type="Proteomes" id="UP000198935"/>
    </source>
</evidence>
<dbReference type="InterPro" id="IPR015943">
    <property type="entry name" value="WD40/YVTN_repeat-like_dom_sf"/>
</dbReference>
<protein>
    <recommendedName>
        <fullName evidence="4">Sortilin (Neurotensin receptor 3)</fullName>
    </recommendedName>
</protein>
<dbReference type="AlphaFoldDB" id="A0A1H3QG70"/>
<dbReference type="Gene3D" id="2.130.10.10">
    <property type="entry name" value="YVTN repeat-like/Quinoprotein amine dehydrogenase"/>
    <property type="match status" value="1"/>
</dbReference>
<evidence type="ECO:0008006" key="4">
    <source>
        <dbReference type="Google" id="ProtNLM"/>
    </source>
</evidence>
<feature type="signal peptide" evidence="1">
    <location>
        <begin position="1"/>
        <end position="24"/>
    </location>
</feature>
<dbReference type="OrthoDB" id="9764804at2"/>
<evidence type="ECO:0000313" key="2">
    <source>
        <dbReference type="EMBL" id="SDZ12290.1"/>
    </source>
</evidence>
<dbReference type="EMBL" id="FNPI01000006">
    <property type="protein sequence ID" value="SDZ12290.1"/>
    <property type="molecule type" value="Genomic_DNA"/>
</dbReference>
<accession>A0A1H3QG70</accession>
<organism evidence="2 3">
    <name type="scientific">Evansella caseinilytica</name>
    <dbReference type="NCBI Taxonomy" id="1503961"/>
    <lineage>
        <taxon>Bacteria</taxon>
        <taxon>Bacillati</taxon>
        <taxon>Bacillota</taxon>
        <taxon>Bacilli</taxon>
        <taxon>Bacillales</taxon>
        <taxon>Bacillaceae</taxon>
        <taxon>Evansella</taxon>
    </lineage>
</organism>
<gene>
    <name evidence="2" type="ORF">SAMN05421736_106161</name>
</gene>
<dbReference type="NCBIfam" id="NF045728">
    <property type="entry name" value="glycosyl_F510_1955"/>
    <property type="match status" value="1"/>
</dbReference>
<reference evidence="3" key="1">
    <citation type="submission" date="2016-10" db="EMBL/GenBank/DDBJ databases">
        <authorList>
            <person name="Varghese N."/>
            <person name="Submissions S."/>
        </authorList>
    </citation>
    <scope>NUCLEOTIDE SEQUENCE [LARGE SCALE GENOMIC DNA]</scope>
    <source>
        <strain evidence="3">SP</strain>
    </source>
</reference>
<sequence>MERKSVTMKSRFAGGMVFIAVLLAACSSDNGSETEELTLEDPSLLTKTTVDFQGDDFFTEAEKIEVTHIHGLGYAGNEDVIYFSTHEGIAYYDDGTWYSPSAEFNDYMGFNAVEDGFYASGHPGRNSKFGNIDPFGIVKSVDGGKNIYALDLLEEIDFHVKGVGYYTNAIYAYNPYPNSRMSDMGLYYSLDDTETWTKSEMINLPEEVYDAGNHPRYFIAVHPRQENVVAFATSQGLYLSEDYGDNFSPTNIRVPVITMTYFEDDLYMSVWTGQIELIRLAADGNIASLPIPEMDEQDAIQYIAVNPNDQQEIVYMTYMGDAHISYDGGNTWTQLIEKTSTISGESGA</sequence>